<dbReference type="EMBL" id="CP000089">
    <property type="protein sequence ID" value="AAZ46520.1"/>
    <property type="molecule type" value="Genomic_DNA"/>
</dbReference>
<reference evidence="1" key="1">
    <citation type="submission" date="2005-08" db="EMBL/GenBank/DDBJ databases">
        <title>Complete sequence of Dechloromonas aromatica RCB.</title>
        <authorList>
            <person name="Salinero K.K."/>
            <person name="Copeland A."/>
            <person name="Lucas S."/>
            <person name="Lapidus A."/>
            <person name="Barry K."/>
            <person name="Detter J.C."/>
            <person name="Glavina T."/>
            <person name="Hammon N."/>
            <person name="Israni S."/>
            <person name="Pitluck S."/>
            <person name="Di Bartolo G."/>
            <person name="Trong S."/>
            <person name="Schmutz J."/>
            <person name="Larimer F."/>
            <person name="Land M."/>
            <person name="Ivanova N."/>
            <person name="Richardson P."/>
        </authorList>
    </citation>
    <scope>NUCLEOTIDE SEQUENCE</scope>
    <source>
        <strain evidence="1">RCB</strain>
    </source>
</reference>
<evidence type="ECO:0008006" key="2">
    <source>
        <dbReference type="Google" id="ProtNLM"/>
    </source>
</evidence>
<protein>
    <recommendedName>
        <fullName evidence="2">2'-5' RNA ligase family protein</fullName>
    </recommendedName>
</protein>
<dbReference type="Gene3D" id="3.90.1140.10">
    <property type="entry name" value="Cyclic phosphodiesterase"/>
    <property type="match status" value="1"/>
</dbReference>
<dbReference type="InterPro" id="IPR009097">
    <property type="entry name" value="Cyclic_Pdiesterase"/>
</dbReference>
<name>Q47F61_DECAR</name>
<dbReference type="Pfam" id="PF13563">
    <property type="entry name" value="2_5_RNA_ligase2"/>
    <property type="match status" value="1"/>
</dbReference>
<dbReference type="SUPFAM" id="SSF55144">
    <property type="entry name" value="LigT-like"/>
    <property type="match status" value="1"/>
</dbReference>
<accession>Q47F61</accession>
<proteinExistence type="predicted"/>
<dbReference type="STRING" id="159087.Daro_1773"/>
<dbReference type="eggNOG" id="COG1514">
    <property type="taxonomic scope" value="Bacteria"/>
</dbReference>
<sequence length="227" mass="25382">MELASADSTIGSERRDFVEWHRGRSPYVFWALDVDIPEVRNELSRAEHHLSGLLLNDYQRQPHVTLDLCGFPARSPNAPDEFSAALLHDQMRRLRAAGLVEFELEIGGLSSFVSAPYLQVNEAAGRLVSIRECLAENGINRLQGNYVPHCTVGLYVAAWPAGPVVERLRAYHGQSTIRYLARRISLMSYHPTEIAGPLALLGDYWLDSGRMAWYPAAAILGFDEMSD</sequence>
<dbReference type="KEGG" id="dar:Daro_1773"/>
<dbReference type="AlphaFoldDB" id="Q47F61"/>
<gene>
    <name evidence="1" type="ordered locus">Daro_1773</name>
</gene>
<organism evidence="1">
    <name type="scientific">Dechloromonas aromatica (strain RCB)</name>
    <dbReference type="NCBI Taxonomy" id="159087"/>
    <lineage>
        <taxon>Bacteria</taxon>
        <taxon>Pseudomonadati</taxon>
        <taxon>Pseudomonadota</taxon>
        <taxon>Betaproteobacteria</taxon>
        <taxon>Rhodocyclales</taxon>
        <taxon>Azonexaceae</taxon>
        <taxon>Dechloromonas</taxon>
    </lineage>
</organism>
<dbReference type="OrthoDB" id="5540889at2"/>
<evidence type="ECO:0000313" key="1">
    <source>
        <dbReference type="EMBL" id="AAZ46520.1"/>
    </source>
</evidence>
<dbReference type="HOGENOM" id="CLU_097064_0_0_4"/>